<dbReference type="AlphaFoldDB" id="A0A7W7YHQ4"/>
<reference evidence="1 2" key="1">
    <citation type="submission" date="2020-08" db="EMBL/GenBank/DDBJ databases">
        <title>Genomic Encyclopedia of Type Strains, Phase IV (KMG-IV): sequencing the most valuable type-strain genomes for metagenomic binning, comparative biology and taxonomic classification.</title>
        <authorList>
            <person name="Goeker M."/>
        </authorList>
    </citation>
    <scope>NUCLEOTIDE SEQUENCE [LARGE SCALE GENOMIC DNA]</scope>
    <source>
        <strain evidence="1 2">DSM 12251</strain>
    </source>
</reference>
<keyword evidence="2" id="KW-1185">Reference proteome</keyword>
<proteinExistence type="predicted"/>
<evidence type="ECO:0000313" key="2">
    <source>
        <dbReference type="Proteomes" id="UP000534294"/>
    </source>
</evidence>
<gene>
    <name evidence="1" type="ORF">HNQ64_000309</name>
</gene>
<sequence>MNSDFSDLLRLFDQNEVRYLIVGGYAAMLYSQPRFTKDLDIWLEPSDDNAARVVKAFHQFGMPLIDVTQADFAKESFQYMVGRAPILFDFLTSLPGLSFASCWAEHTVDTDEGFDIHYLSKDALIKAKTLAGRIQDLADLDEIRRADERL</sequence>
<accession>A0A7W7YHQ4</accession>
<organism evidence="1 2">
    <name type="scientific">Prosthecobacter dejongeii</name>
    <dbReference type="NCBI Taxonomy" id="48465"/>
    <lineage>
        <taxon>Bacteria</taxon>
        <taxon>Pseudomonadati</taxon>
        <taxon>Verrucomicrobiota</taxon>
        <taxon>Verrucomicrobiia</taxon>
        <taxon>Verrucomicrobiales</taxon>
        <taxon>Verrucomicrobiaceae</taxon>
        <taxon>Prosthecobacter</taxon>
    </lineage>
</organism>
<dbReference type="InterPro" id="IPR043519">
    <property type="entry name" value="NT_sf"/>
</dbReference>
<dbReference type="EMBL" id="JACHIF010000001">
    <property type="protein sequence ID" value="MBB5036075.1"/>
    <property type="molecule type" value="Genomic_DNA"/>
</dbReference>
<evidence type="ECO:0008006" key="3">
    <source>
        <dbReference type="Google" id="ProtNLM"/>
    </source>
</evidence>
<dbReference type="SUPFAM" id="SSF81301">
    <property type="entry name" value="Nucleotidyltransferase"/>
    <property type="match status" value="1"/>
</dbReference>
<evidence type="ECO:0000313" key="1">
    <source>
        <dbReference type="EMBL" id="MBB5036075.1"/>
    </source>
</evidence>
<protein>
    <recommendedName>
        <fullName evidence="3">Nucleotidyl transferase AbiEii toxin, Type IV TA system</fullName>
    </recommendedName>
</protein>
<name>A0A7W7YHQ4_9BACT</name>
<dbReference type="Proteomes" id="UP000534294">
    <property type="component" value="Unassembled WGS sequence"/>
</dbReference>
<dbReference type="RefSeq" id="WP_184204515.1">
    <property type="nucleotide sequence ID" value="NZ_JACHIF010000001.1"/>
</dbReference>
<dbReference type="Gene3D" id="3.30.460.40">
    <property type="match status" value="1"/>
</dbReference>
<comment type="caution">
    <text evidence="1">The sequence shown here is derived from an EMBL/GenBank/DDBJ whole genome shotgun (WGS) entry which is preliminary data.</text>
</comment>